<dbReference type="PANTHER" id="PTHR30363">
    <property type="entry name" value="HTH-TYPE TRANSCRIPTIONAL REGULATOR SRLR-RELATED"/>
    <property type="match status" value="1"/>
</dbReference>
<evidence type="ECO:0000256" key="3">
    <source>
        <dbReference type="ARBA" id="ARBA00023163"/>
    </source>
</evidence>
<dbReference type="InterPro" id="IPR014036">
    <property type="entry name" value="DeoR-like_C"/>
</dbReference>
<dbReference type="Pfam" id="PF08220">
    <property type="entry name" value="HTH_DeoR"/>
    <property type="match status" value="1"/>
</dbReference>
<dbReference type="SMART" id="SM00420">
    <property type="entry name" value="HTH_DEOR"/>
    <property type="match status" value="1"/>
</dbReference>
<accession>A0A3R9LSU1</accession>
<dbReference type="Pfam" id="PF00455">
    <property type="entry name" value="DeoRC"/>
    <property type="match status" value="1"/>
</dbReference>
<dbReference type="PROSITE" id="PS51000">
    <property type="entry name" value="HTH_DEOR_2"/>
    <property type="match status" value="1"/>
</dbReference>
<dbReference type="InterPro" id="IPR036388">
    <property type="entry name" value="WH-like_DNA-bd_sf"/>
</dbReference>
<dbReference type="PRINTS" id="PR00037">
    <property type="entry name" value="HTHLACR"/>
</dbReference>
<dbReference type="AlphaFoldDB" id="A0A3R9LSU1"/>
<dbReference type="SUPFAM" id="SSF100950">
    <property type="entry name" value="NagB/RpiA/CoA transferase-like"/>
    <property type="match status" value="1"/>
</dbReference>
<comment type="caution">
    <text evidence="5">The sequence shown here is derived from an EMBL/GenBank/DDBJ whole genome shotgun (WGS) entry which is preliminary data.</text>
</comment>
<evidence type="ECO:0000256" key="1">
    <source>
        <dbReference type="ARBA" id="ARBA00023015"/>
    </source>
</evidence>
<evidence type="ECO:0000313" key="5">
    <source>
        <dbReference type="EMBL" id="RSJ96176.1"/>
    </source>
</evidence>
<name>A0A3R9LSU1_STRCR</name>
<dbReference type="Gene3D" id="1.10.10.10">
    <property type="entry name" value="Winged helix-like DNA-binding domain superfamily/Winged helix DNA-binding domain"/>
    <property type="match status" value="1"/>
</dbReference>
<dbReference type="Proteomes" id="UP000278843">
    <property type="component" value="Unassembled WGS sequence"/>
</dbReference>
<dbReference type="InterPro" id="IPR037171">
    <property type="entry name" value="NagB/RpiA_transferase-like"/>
</dbReference>
<dbReference type="PANTHER" id="PTHR30363:SF56">
    <property type="entry name" value="TRANSCRIPTIONAL REGULATOR, DEOR FAMILY"/>
    <property type="match status" value="1"/>
</dbReference>
<evidence type="ECO:0000256" key="2">
    <source>
        <dbReference type="ARBA" id="ARBA00023125"/>
    </source>
</evidence>
<keyword evidence="1" id="KW-0805">Transcription regulation</keyword>
<dbReference type="InterPro" id="IPR036390">
    <property type="entry name" value="WH_DNA-bd_sf"/>
</dbReference>
<sequence>MLKSKRKQLILEKVTKDKFVSLEYLVQALNTSESTVRRDLDELEIERKLRRVHGGAESLHFLQEEESNQEKSIKNIQEKTRIAQKAASLIQEYDVIFIDAGTTNELLVNELHDPSVTVVTNSIHHATKLVERNIPTVIIGGIVKRSTDASIGGVALNQIGQLNFDKAFIGMNGIDDGFFTTPDMEEGAVKRAILENAKRTYVLADASKLGQTSFAKVAPISRARLITNQTESEVIQKIKEKTEVIEA</sequence>
<evidence type="ECO:0000313" key="6">
    <source>
        <dbReference type="Proteomes" id="UP000278843"/>
    </source>
</evidence>
<keyword evidence="3" id="KW-0804">Transcription</keyword>
<dbReference type="GO" id="GO:0016740">
    <property type="term" value="F:transferase activity"/>
    <property type="evidence" value="ECO:0007669"/>
    <property type="project" value="UniProtKB-KW"/>
</dbReference>
<dbReference type="GO" id="GO:0003700">
    <property type="term" value="F:DNA-binding transcription factor activity"/>
    <property type="evidence" value="ECO:0007669"/>
    <property type="project" value="InterPro"/>
</dbReference>
<protein>
    <submittedName>
        <fullName evidence="5">Lactose phosphotransferase system repressor</fullName>
    </submittedName>
</protein>
<feature type="domain" description="HTH deoR-type" evidence="4">
    <location>
        <begin position="3"/>
        <end position="58"/>
    </location>
</feature>
<reference evidence="5 6" key="1">
    <citation type="submission" date="2018-11" db="EMBL/GenBank/DDBJ databases">
        <title>Species Designations Belie Phenotypic and Genotypic Heterogeneity in Oral Streptococci.</title>
        <authorList>
            <person name="Velsko I."/>
        </authorList>
    </citation>
    <scope>NUCLEOTIDE SEQUENCE [LARGE SCALE GENOMIC DNA]</scope>
    <source>
        <strain evidence="5 6">BCC13</strain>
    </source>
</reference>
<dbReference type="EMBL" id="RJPU01000002">
    <property type="protein sequence ID" value="RSJ96176.1"/>
    <property type="molecule type" value="Genomic_DNA"/>
</dbReference>
<dbReference type="SUPFAM" id="SSF46785">
    <property type="entry name" value="Winged helix' DNA-binding domain"/>
    <property type="match status" value="1"/>
</dbReference>
<dbReference type="Gene3D" id="3.40.50.1360">
    <property type="match status" value="1"/>
</dbReference>
<gene>
    <name evidence="5" type="primary">lacR_2</name>
    <name evidence="5" type="ORF">D8790_04530</name>
</gene>
<organism evidence="5 6">
    <name type="scientific">Streptococcus cristatus</name>
    <dbReference type="NCBI Taxonomy" id="45634"/>
    <lineage>
        <taxon>Bacteria</taxon>
        <taxon>Bacillati</taxon>
        <taxon>Bacillota</taxon>
        <taxon>Bacilli</taxon>
        <taxon>Lactobacillales</taxon>
        <taxon>Streptococcaceae</taxon>
        <taxon>Streptococcus</taxon>
    </lineage>
</organism>
<proteinExistence type="predicted"/>
<keyword evidence="2" id="KW-0238">DNA-binding</keyword>
<dbReference type="InterPro" id="IPR001034">
    <property type="entry name" value="DeoR_HTH"/>
</dbReference>
<evidence type="ECO:0000259" key="4">
    <source>
        <dbReference type="PROSITE" id="PS51000"/>
    </source>
</evidence>
<dbReference type="RefSeq" id="WP_125387760.1">
    <property type="nucleotide sequence ID" value="NZ_RJPU01000002.1"/>
</dbReference>
<dbReference type="SMART" id="SM01134">
    <property type="entry name" value="DeoRC"/>
    <property type="match status" value="1"/>
</dbReference>
<dbReference type="InterPro" id="IPR050313">
    <property type="entry name" value="Carb_Metab_HTH_regulators"/>
</dbReference>
<dbReference type="InterPro" id="IPR018356">
    <property type="entry name" value="Tscrpt_reg_HTH_DeoR_CS"/>
</dbReference>
<keyword evidence="5" id="KW-0808">Transferase</keyword>
<dbReference type="GO" id="GO:0003677">
    <property type="term" value="F:DNA binding"/>
    <property type="evidence" value="ECO:0007669"/>
    <property type="project" value="UniProtKB-KW"/>
</dbReference>
<dbReference type="PROSITE" id="PS00894">
    <property type="entry name" value="HTH_DEOR_1"/>
    <property type="match status" value="1"/>
</dbReference>